<dbReference type="Gene3D" id="2.60.120.1250">
    <property type="entry name" value="Peptidase M60, enhancin-like domain 1"/>
    <property type="match status" value="1"/>
</dbReference>
<sequence>MLKSGFFIHKPYNLLTMIRNIIASLLLSILWTANMSCSDKDSDITSVFEIESTQLTKSLDNNATQITIPVNTTLNTNDWNVVSSVNWLFVSKKQDTNGASIIISAKANAGEKRETIIKVTSSVRNYSISITQYGPNDVIVESDYLVQPYGGKDSEHQPGQDITNTYDGKFAADGADPFHTPWGQSAHFPVILEYYFRGDTEIDYLIYYTRSGNGNFGKLRVYTTTNPDRSGYTLQGEYDFKEQNAPSKVSFSQGVKATGVKFEVLSGLGNFVSCDEMQFFKKNTDKTLDKQLLTVFTDVTCTALKTGVDEEAINALPAYFVRIAEALKNNSYDEWEKEFRIHEYEAYSNVEEWAEKLMTKKYSNLDNPTGISVNAGDEVIVLVGDTHGQDISLQCIWETGTDYVQTAASGDVYMLQPGVNKLMMKGQGQLFVMYNTDITSSSANPIKIHIPLGSGKVNGYFDLKKHRTDTKYSELLHKATHKYFCVRGEKIMFYFHRTKMLEYLPNNILSAINLWDNIIGWQQELMGIEDVRPSQVNNHMFAISPEGSYMWASDYQIAFVYTYLGNILLYDNVMAAEDNAWGPAHEIGHVHQEAINWPSSTESSNNLFSNYIIYRLGKYKSRGQGINYLAQTVYGDKKAWWNMGTSTHQNEDTEMHMRMNWQLWIYYERCKGNENKPVFWPQVFKIMRDKYGDIPESDPGKRQMAFVKAVCEAAQEDLTDFFETWGFFKEVNTQIEQYGTYNYLVTAQMIENTKSEISKYDKKAVPIQYIEDRIASDFPATDYRAREVGDVGYYIQFKNNIQITKPVSAAISGKTVSIANGDEAVAFEIRKGTDGKGALLYFANTFQFTVPQSIVVNGASLFAVQADGVRKLITQF</sequence>
<evidence type="ECO:0000313" key="3">
    <source>
        <dbReference type="Proteomes" id="UP000501780"/>
    </source>
</evidence>
<dbReference type="InterPro" id="IPR031161">
    <property type="entry name" value="Peptidase_M60_dom"/>
</dbReference>
<organism evidence="2 3">
    <name type="scientific">Bacteroides faecium</name>
    <dbReference type="NCBI Taxonomy" id="2715212"/>
    <lineage>
        <taxon>Bacteria</taxon>
        <taxon>Pseudomonadati</taxon>
        <taxon>Bacteroidota</taxon>
        <taxon>Bacteroidia</taxon>
        <taxon>Bacteroidales</taxon>
        <taxon>Bacteroidaceae</taxon>
        <taxon>Bacteroides</taxon>
    </lineage>
</organism>
<dbReference type="PANTHER" id="PTHR15730:SF5">
    <property type="entry name" value="SI:CH211-210B2.2-RELATED"/>
    <property type="match status" value="1"/>
</dbReference>
<dbReference type="InterPro" id="IPR041333">
    <property type="entry name" value="M60_C"/>
</dbReference>
<dbReference type="SUPFAM" id="SSF49785">
    <property type="entry name" value="Galactose-binding domain-like"/>
    <property type="match status" value="1"/>
</dbReference>
<evidence type="ECO:0000259" key="1">
    <source>
        <dbReference type="PROSITE" id="PS51723"/>
    </source>
</evidence>
<keyword evidence="3" id="KW-1185">Reference proteome</keyword>
<protein>
    <submittedName>
        <fullName evidence="2">Carbohydrate-binding protein</fullName>
    </submittedName>
</protein>
<feature type="domain" description="Peptidase M60" evidence="1">
    <location>
        <begin position="364"/>
        <end position="668"/>
    </location>
</feature>
<dbReference type="InterPro" id="IPR013783">
    <property type="entry name" value="Ig-like_fold"/>
</dbReference>
<dbReference type="Pfam" id="PF18630">
    <property type="entry name" value="Peptidase_M60_C"/>
    <property type="match status" value="1"/>
</dbReference>
<gene>
    <name evidence="2" type="ORF">BacF7301_11010</name>
</gene>
<dbReference type="SMART" id="SM01276">
    <property type="entry name" value="M60-like"/>
    <property type="match status" value="1"/>
</dbReference>
<proteinExistence type="predicted"/>
<dbReference type="AlphaFoldDB" id="A0A6H0KQ09"/>
<reference evidence="2 3" key="1">
    <citation type="submission" date="2020-03" db="EMBL/GenBank/DDBJ databases">
        <title>Genomic analysis of Bacteroides faecium CBA7301.</title>
        <authorList>
            <person name="Kim J."/>
            <person name="Roh S.W."/>
        </authorList>
    </citation>
    <scope>NUCLEOTIDE SEQUENCE [LARGE SCALE GENOMIC DNA]</scope>
    <source>
        <strain evidence="2 3">CBA7301</strain>
    </source>
</reference>
<dbReference type="Proteomes" id="UP000501780">
    <property type="component" value="Chromosome"/>
</dbReference>
<dbReference type="PANTHER" id="PTHR15730">
    <property type="entry name" value="EXPERIMENTAL AUTOIMMUNE PROSTATITIS ANTIGEN 2-RELATED"/>
    <property type="match status" value="1"/>
</dbReference>
<dbReference type="Gene3D" id="1.10.390.30">
    <property type="entry name" value="Peptidase M60, enhancin-like domain 3"/>
    <property type="match status" value="1"/>
</dbReference>
<dbReference type="Gene3D" id="2.60.40.10">
    <property type="entry name" value="Immunoglobulins"/>
    <property type="match status" value="1"/>
</dbReference>
<dbReference type="InterPro" id="IPR024361">
    <property type="entry name" value="BACON"/>
</dbReference>
<name>A0A6H0KQ09_9BACE</name>
<dbReference type="Pfam" id="PF13402">
    <property type="entry name" value="Peptidase_M60"/>
    <property type="match status" value="1"/>
</dbReference>
<evidence type="ECO:0000313" key="2">
    <source>
        <dbReference type="EMBL" id="QIU94638.1"/>
    </source>
</evidence>
<dbReference type="CDD" id="cd14948">
    <property type="entry name" value="BACON"/>
    <property type="match status" value="1"/>
</dbReference>
<dbReference type="KEGG" id="bfc:BacF7301_11010"/>
<dbReference type="Gene3D" id="2.60.120.260">
    <property type="entry name" value="Galactose-binding domain-like"/>
    <property type="match status" value="1"/>
</dbReference>
<accession>A0A6H0KQ09</accession>
<dbReference type="Pfam" id="PF13004">
    <property type="entry name" value="BACON"/>
    <property type="match status" value="1"/>
</dbReference>
<dbReference type="PROSITE" id="PS51723">
    <property type="entry name" value="PEPTIDASE_M60"/>
    <property type="match status" value="1"/>
</dbReference>
<dbReference type="EMBL" id="CP050831">
    <property type="protein sequence ID" value="QIU94638.1"/>
    <property type="molecule type" value="Genomic_DNA"/>
</dbReference>
<dbReference type="InterPro" id="IPR042279">
    <property type="entry name" value="Pep_M60_3"/>
</dbReference>
<dbReference type="InterPro" id="IPR051244">
    <property type="entry name" value="TCAF"/>
</dbReference>
<dbReference type="Gene3D" id="3.40.390.80">
    <property type="entry name" value="Peptidase M60, enhancin-like domain 2"/>
    <property type="match status" value="1"/>
</dbReference>
<dbReference type="InterPro" id="IPR008979">
    <property type="entry name" value="Galactose-bd-like_sf"/>
</dbReference>